<keyword evidence="4" id="KW-1133">Transmembrane helix</keyword>
<dbReference type="AlphaFoldDB" id="A0A521CUF0"/>
<dbReference type="EMBL" id="FXTQ01000002">
    <property type="protein sequence ID" value="SMO63084.1"/>
    <property type="molecule type" value="Genomic_DNA"/>
</dbReference>
<evidence type="ECO:0000256" key="4">
    <source>
        <dbReference type="SAM" id="Phobius"/>
    </source>
</evidence>
<evidence type="ECO:0000313" key="7">
    <source>
        <dbReference type="Proteomes" id="UP000319267"/>
    </source>
</evidence>
<dbReference type="InterPro" id="IPR050834">
    <property type="entry name" value="Glycosyltransf_2"/>
</dbReference>
<evidence type="ECO:0000256" key="1">
    <source>
        <dbReference type="ARBA" id="ARBA00006739"/>
    </source>
</evidence>
<keyword evidence="4" id="KW-0812">Transmembrane</keyword>
<dbReference type="GO" id="GO:0016757">
    <property type="term" value="F:glycosyltransferase activity"/>
    <property type="evidence" value="ECO:0007669"/>
    <property type="project" value="UniProtKB-KW"/>
</dbReference>
<sequence>MNKILVLIPYYNNIEGLLKSLRSIDPDEESDVLIVDDGSAIKLNEDLVYESFKAKGKVFFKILEKNGGIESALNQGLEIAQAKKYEYIARLDCGDICLGKRFQIQHQFLKENLEIKIVGSNVLAVDCDDKFLYAINLPLHHEEIEKKMYFNSMLIHPAVMFCTSIIETIGYYPTHYKSAEDYAFFFAILKKHKMANIKEYLTQIEINEKGISLQKRQQQVKSRIQIIKDNFYFGWYPIYGLFRNYILLILPYNIILAIKKMKKNA</sequence>
<keyword evidence="3 6" id="KW-0808">Transferase</keyword>
<dbReference type="Gene3D" id="3.90.550.10">
    <property type="entry name" value="Spore Coat Polysaccharide Biosynthesis Protein SpsA, Chain A"/>
    <property type="match status" value="1"/>
</dbReference>
<evidence type="ECO:0000256" key="2">
    <source>
        <dbReference type="ARBA" id="ARBA00022676"/>
    </source>
</evidence>
<name>A0A521CUF0_9FLAO</name>
<gene>
    <name evidence="6" type="ORF">SAMN06265220_102652</name>
</gene>
<dbReference type="PANTHER" id="PTHR43685:SF5">
    <property type="entry name" value="GLYCOSYLTRANSFERASE EPSE-RELATED"/>
    <property type="match status" value="1"/>
</dbReference>
<feature type="domain" description="Glycosyltransferase 2-like" evidence="5">
    <location>
        <begin position="6"/>
        <end position="165"/>
    </location>
</feature>
<organism evidence="6 7">
    <name type="scientific">Flavobacterium nitrogenifigens</name>
    <dbReference type="NCBI Taxonomy" id="1617283"/>
    <lineage>
        <taxon>Bacteria</taxon>
        <taxon>Pseudomonadati</taxon>
        <taxon>Bacteroidota</taxon>
        <taxon>Flavobacteriia</taxon>
        <taxon>Flavobacteriales</taxon>
        <taxon>Flavobacteriaceae</taxon>
        <taxon>Flavobacterium</taxon>
    </lineage>
</organism>
<reference evidence="6 7" key="1">
    <citation type="submission" date="2017-05" db="EMBL/GenBank/DDBJ databases">
        <authorList>
            <person name="Varghese N."/>
            <person name="Submissions S."/>
        </authorList>
    </citation>
    <scope>NUCLEOTIDE SEQUENCE [LARGE SCALE GENOMIC DNA]</scope>
    <source>
        <strain evidence="6 7">DSM 29982</strain>
    </source>
</reference>
<accession>A0A521CUF0</accession>
<evidence type="ECO:0000256" key="3">
    <source>
        <dbReference type="ARBA" id="ARBA00022679"/>
    </source>
</evidence>
<dbReference type="RefSeq" id="WP_111378747.1">
    <property type="nucleotide sequence ID" value="NZ_CP043612.1"/>
</dbReference>
<dbReference type="InterPro" id="IPR029044">
    <property type="entry name" value="Nucleotide-diphossugar_trans"/>
</dbReference>
<evidence type="ECO:0000313" key="6">
    <source>
        <dbReference type="EMBL" id="SMO63084.1"/>
    </source>
</evidence>
<dbReference type="Pfam" id="PF00535">
    <property type="entry name" value="Glycos_transf_2"/>
    <property type="match status" value="1"/>
</dbReference>
<dbReference type="OrthoDB" id="9815829at2"/>
<keyword evidence="7" id="KW-1185">Reference proteome</keyword>
<comment type="similarity">
    <text evidence="1">Belongs to the glycosyltransferase 2 family.</text>
</comment>
<keyword evidence="4" id="KW-0472">Membrane</keyword>
<dbReference type="Proteomes" id="UP000319267">
    <property type="component" value="Unassembled WGS sequence"/>
</dbReference>
<dbReference type="InterPro" id="IPR001173">
    <property type="entry name" value="Glyco_trans_2-like"/>
</dbReference>
<dbReference type="SUPFAM" id="SSF53448">
    <property type="entry name" value="Nucleotide-diphospho-sugar transferases"/>
    <property type="match status" value="1"/>
</dbReference>
<dbReference type="PANTHER" id="PTHR43685">
    <property type="entry name" value="GLYCOSYLTRANSFERASE"/>
    <property type="match status" value="1"/>
</dbReference>
<feature type="transmembrane region" description="Helical" evidence="4">
    <location>
        <begin position="238"/>
        <end position="258"/>
    </location>
</feature>
<evidence type="ECO:0000259" key="5">
    <source>
        <dbReference type="Pfam" id="PF00535"/>
    </source>
</evidence>
<proteinExistence type="inferred from homology"/>
<protein>
    <submittedName>
        <fullName evidence="6">Glycosyl transferase family 2</fullName>
    </submittedName>
</protein>
<keyword evidence="2" id="KW-0328">Glycosyltransferase</keyword>